<dbReference type="Proteomes" id="UP000224740">
    <property type="component" value="Unassembled WGS sequence"/>
</dbReference>
<evidence type="ECO:0000256" key="1">
    <source>
        <dbReference type="SAM" id="Phobius"/>
    </source>
</evidence>
<keyword evidence="1" id="KW-0472">Membrane</keyword>
<proteinExistence type="predicted"/>
<name>A0ABX4M5H1_9BACT</name>
<evidence type="ECO:0000313" key="2">
    <source>
        <dbReference type="EMBL" id="PHO16569.1"/>
    </source>
</evidence>
<comment type="caution">
    <text evidence="2">The sequence shown here is derived from an EMBL/GenBank/DDBJ whole genome shotgun (WGS) entry which is preliminary data.</text>
</comment>
<organism evidence="2 3">
    <name type="scientific">Malaciobacter marinus</name>
    <dbReference type="NCBI Taxonomy" id="505249"/>
    <lineage>
        <taxon>Bacteria</taxon>
        <taxon>Pseudomonadati</taxon>
        <taxon>Campylobacterota</taxon>
        <taxon>Epsilonproteobacteria</taxon>
        <taxon>Campylobacterales</taxon>
        <taxon>Arcobacteraceae</taxon>
        <taxon>Malaciobacter</taxon>
    </lineage>
</organism>
<reference evidence="3" key="1">
    <citation type="submission" date="2017-09" db="EMBL/GenBank/DDBJ databases">
        <title>Arcobacter canalis sp. nov., a new species isolated from a water canal contaminated with urban sewage.</title>
        <authorList>
            <person name="Perez-Cataluna A."/>
            <person name="Salas-Masso N."/>
            <person name="Figueras M.J."/>
        </authorList>
    </citation>
    <scope>NUCLEOTIDE SEQUENCE [LARGE SCALE GENOMIC DNA]</scope>
    <source>
        <strain evidence="3">CECT 7727</strain>
    </source>
</reference>
<protein>
    <submittedName>
        <fullName evidence="2">HD family phosphohydrolase</fullName>
    </submittedName>
</protein>
<dbReference type="RefSeq" id="WP_196778507.1">
    <property type="nucleotide sequence ID" value="NZ_NXAO01000003.1"/>
</dbReference>
<feature type="non-terminal residue" evidence="2">
    <location>
        <position position="156"/>
    </location>
</feature>
<dbReference type="EMBL" id="NXAO01000003">
    <property type="protein sequence ID" value="PHO16569.1"/>
    <property type="molecule type" value="Genomic_DNA"/>
</dbReference>
<evidence type="ECO:0000313" key="3">
    <source>
        <dbReference type="Proteomes" id="UP000224740"/>
    </source>
</evidence>
<accession>A0ABX4M5H1</accession>
<sequence>MNIKKIVKISFIIIVFLVLSIFLVNSIVLKKLKENELSRKNISKLVLMQENMNLLVKDIITSKNLKELKIIKKEFTLNEKKFEKIKKKLLIDDKDDTLDYLIQDIHKHPNILKHLLLLSKSEKKIEEKFDTIFNLQKRKIELKNLFKKEYPKESKI</sequence>
<feature type="transmembrane region" description="Helical" evidence="1">
    <location>
        <begin position="6"/>
        <end position="29"/>
    </location>
</feature>
<keyword evidence="1" id="KW-1133">Transmembrane helix</keyword>
<keyword evidence="1" id="KW-0812">Transmembrane</keyword>
<keyword evidence="3" id="KW-1185">Reference proteome</keyword>
<gene>
    <name evidence="2" type="ORF">CPH92_00715</name>
</gene>